<dbReference type="OrthoDB" id="6003540at2"/>
<keyword evidence="1" id="KW-0805">Transcription regulation</keyword>
<dbReference type="Gene3D" id="1.10.10.60">
    <property type="entry name" value="Homeodomain-like"/>
    <property type="match status" value="1"/>
</dbReference>
<sequence length="318" mass="35908">MKPLTHSETITDPAEWDGSIFGTQLELVQLAGPGFVSTQTVTELRDGVKLLRLTVNQPITVRSRPLSKRYAVTSFDRTHEGHFAGVPINENQLLIFPPDFDFDASIKDSGFRCSTIFAPPKPLRRYYKTLVGEEIEEFHSTLIANPPPDSVEWLAAWPSLVDDKITESLETQQRIDFQESLRDEALNLLVCALQTAAKPEFSEEMPRLSKARQLIRIAEDYANGNPEHGLRMVDLCNATGVSERTLQYAFQTCLGISPINYLKRMRLQRARRQLKVSNSKQTTVAAIACQMGFWHFGEFSKAYKAQFDESPSTTLRGH</sequence>
<dbReference type="InterPro" id="IPR018062">
    <property type="entry name" value="HTH_AraC-typ_CS"/>
</dbReference>
<dbReference type="EMBL" id="SJPW01000001">
    <property type="protein sequence ID" value="TWU60813.1"/>
    <property type="molecule type" value="Genomic_DNA"/>
</dbReference>
<dbReference type="InterPro" id="IPR018060">
    <property type="entry name" value="HTH_AraC"/>
</dbReference>
<dbReference type="SUPFAM" id="SSF46689">
    <property type="entry name" value="Homeodomain-like"/>
    <property type="match status" value="2"/>
</dbReference>
<gene>
    <name evidence="5" type="ORF">Poly51_10940</name>
</gene>
<evidence type="ECO:0000256" key="2">
    <source>
        <dbReference type="ARBA" id="ARBA00023125"/>
    </source>
</evidence>
<keyword evidence="2" id="KW-0238">DNA-binding</keyword>
<dbReference type="Pfam" id="PF12833">
    <property type="entry name" value="HTH_18"/>
    <property type="match status" value="1"/>
</dbReference>
<keyword evidence="6" id="KW-1185">Reference proteome</keyword>
<dbReference type="AlphaFoldDB" id="A0A5C6FJM2"/>
<dbReference type="PROSITE" id="PS01124">
    <property type="entry name" value="HTH_ARAC_FAMILY_2"/>
    <property type="match status" value="1"/>
</dbReference>
<evidence type="ECO:0000313" key="5">
    <source>
        <dbReference type="EMBL" id="TWU60813.1"/>
    </source>
</evidence>
<evidence type="ECO:0000256" key="3">
    <source>
        <dbReference type="ARBA" id="ARBA00023163"/>
    </source>
</evidence>
<dbReference type="GO" id="GO:0003700">
    <property type="term" value="F:DNA-binding transcription factor activity"/>
    <property type="evidence" value="ECO:0007669"/>
    <property type="project" value="InterPro"/>
</dbReference>
<dbReference type="PANTHER" id="PTHR46796:SF12">
    <property type="entry name" value="HTH-TYPE DNA-BINDING TRANSCRIPTIONAL ACTIVATOR EUTR"/>
    <property type="match status" value="1"/>
</dbReference>
<dbReference type="SMART" id="SM00342">
    <property type="entry name" value="HTH_ARAC"/>
    <property type="match status" value="1"/>
</dbReference>
<dbReference type="InterPro" id="IPR050204">
    <property type="entry name" value="AraC_XylS_family_regulators"/>
</dbReference>
<name>A0A5C6FJM2_9BACT</name>
<proteinExistence type="predicted"/>
<organism evidence="5 6">
    <name type="scientific">Rubripirellula tenax</name>
    <dbReference type="NCBI Taxonomy" id="2528015"/>
    <lineage>
        <taxon>Bacteria</taxon>
        <taxon>Pseudomonadati</taxon>
        <taxon>Planctomycetota</taxon>
        <taxon>Planctomycetia</taxon>
        <taxon>Pirellulales</taxon>
        <taxon>Pirellulaceae</taxon>
        <taxon>Rubripirellula</taxon>
    </lineage>
</organism>
<dbReference type="InterPro" id="IPR009057">
    <property type="entry name" value="Homeodomain-like_sf"/>
</dbReference>
<dbReference type="Proteomes" id="UP000318288">
    <property type="component" value="Unassembled WGS sequence"/>
</dbReference>
<dbReference type="GO" id="GO:0043565">
    <property type="term" value="F:sequence-specific DNA binding"/>
    <property type="evidence" value="ECO:0007669"/>
    <property type="project" value="InterPro"/>
</dbReference>
<evidence type="ECO:0000256" key="1">
    <source>
        <dbReference type="ARBA" id="ARBA00023015"/>
    </source>
</evidence>
<dbReference type="PANTHER" id="PTHR46796">
    <property type="entry name" value="HTH-TYPE TRANSCRIPTIONAL ACTIVATOR RHAS-RELATED"/>
    <property type="match status" value="1"/>
</dbReference>
<evidence type="ECO:0000313" key="6">
    <source>
        <dbReference type="Proteomes" id="UP000318288"/>
    </source>
</evidence>
<evidence type="ECO:0000259" key="4">
    <source>
        <dbReference type="PROSITE" id="PS01124"/>
    </source>
</evidence>
<comment type="caution">
    <text evidence="5">The sequence shown here is derived from an EMBL/GenBank/DDBJ whole genome shotgun (WGS) entry which is preliminary data.</text>
</comment>
<dbReference type="RefSeq" id="WP_146454884.1">
    <property type="nucleotide sequence ID" value="NZ_SJPW01000001.1"/>
</dbReference>
<protein>
    <submittedName>
        <fullName evidence="5">Transcriptional regulator EutR</fullName>
    </submittedName>
</protein>
<keyword evidence="3" id="KW-0804">Transcription</keyword>
<feature type="domain" description="HTH araC/xylS-type" evidence="4">
    <location>
        <begin position="216"/>
        <end position="317"/>
    </location>
</feature>
<accession>A0A5C6FJM2</accession>
<dbReference type="PROSITE" id="PS00041">
    <property type="entry name" value="HTH_ARAC_FAMILY_1"/>
    <property type="match status" value="1"/>
</dbReference>
<reference evidence="5 6" key="1">
    <citation type="submission" date="2019-02" db="EMBL/GenBank/DDBJ databases">
        <title>Deep-cultivation of Planctomycetes and their phenomic and genomic characterization uncovers novel biology.</title>
        <authorList>
            <person name="Wiegand S."/>
            <person name="Jogler M."/>
            <person name="Boedeker C."/>
            <person name="Pinto D."/>
            <person name="Vollmers J."/>
            <person name="Rivas-Marin E."/>
            <person name="Kohn T."/>
            <person name="Peeters S.H."/>
            <person name="Heuer A."/>
            <person name="Rast P."/>
            <person name="Oberbeckmann S."/>
            <person name="Bunk B."/>
            <person name="Jeske O."/>
            <person name="Meyerdierks A."/>
            <person name="Storesund J.E."/>
            <person name="Kallscheuer N."/>
            <person name="Luecker S."/>
            <person name="Lage O.M."/>
            <person name="Pohl T."/>
            <person name="Merkel B.J."/>
            <person name="Hornburger P."/>
            <person name="Mueller R.-W."/>
            <person name="Bruemmer F."/>
            <person name="Labrenz M."/>
            <person name="Spormann A.M."/>
            <person name="Op Den Camp H."/>
            <person name="Overmann J."/>
            <person name="Amann R."/>
            <person name="Jetten M.S.M."/>
            <person name="Mascher T."/>
            <person name="Medema M.H."/>
            <person name="Devos D.P."/>
            <person name="Kaster A.-K."/>
            <person name="Ovreas L."/>
            <person name="Rohde M."/>
            <person name="Galperin M.Y."/>
            <person name="Jogler C."/>
        </authorList>
    </citation>
    <scope>NUCLEOTIDE SEQUENCE [LARGE SCALE GENOMIC DNA]</scope>
    <source>
        <strain evidence="5 6">Poly51</strain>
    </source>
</reference>